<accession>A0A7C9NI28</accession>
<feature type="region of interest" description="Disordered" evidence="1">
    <location>
        <begin position="30"/>
        <end position="74"/>
    </location>
</feature>
<sequence>MAGLTVVAQPNGHGAAGGLDGEVLLRTRLRRGGRPPGRWCPTRPAASPSPTSRPASGRRRDPHGTFRGDYPVPA</sequence>
<dbReference type="RefSeq" id="WP_161480430.1">
    <property type="nucleotide sequence ID" value="NZ_WXEW01000004.1"/>
</dbReference>
<reference evidence="2 3" key="1">
    <citation type="submission" date="2020-01" db="EMBL/GenBank/DDBJ databases">
        <title>Herbidospora sp. NEAU-GS84 nov., a novel actinomycete isolated from soil.</title>
        <authorList>
            <person name="Han L."/>
        </authorList>
    </citation>
    <scope>NUCLEOTIDE SEQUENCE [LARGE SCALE GENOMIC DNA]</scope>
    <source>
        <strain evidence="2 3">NEAU-GS84</strain>
    </source>
</reference>
<dbReference type="Proteomes" id="UP000479526">
    <property type="component" value="Unassembled WGS sequence"/>
</dbReference>
<dbReference type="AlphaFoldDB" id="A0A7C9NI28"/>
<evidence type="ECO:0000313" key="3">
    <source>
        <dbReference type="Proteomes" id="UP000479526"/>
    </source>
</evidence>
<evidence type="ECO:0000313" key="2">
    <source>
        <dbReference type="EMBL" id="NAS23132.1"/>
    </source>
</evidence>
<proteinExistence type="predicted"/>
<gene>
    <name evidence="2" type="ORF">GT755_15705</name>
</gene>
<protein>
    <submittedName>
        <fullName evidence="2">Uncharacterized protein</fullName>
    </submittedName>
</protein>
<organism evidence="2 3">
    <name type="scientific">Herbidospora solisilvae</name>
    <dbReference type="NCBI Taxonomy" id="2696284"/>
    <lineage>
        <taxon>Bacteria</taxon>
        <taxon>Bacillati</taxon>
        <taxon>Actinomycetota</taxon>
        <taxon>Actinomycetes</taxon>
        <taxon>Streptosporangiales</taxon>
        <taxon>Streptosporangiaceae</taxon>
        <taxon>Herbidospora</taxon>
    </lineage>
</organism>
<feature type="compositionally biased region" description="Low complexity" evidence="1">
    <location>
        <begin position="36"/>
        <end position="55"/>
    </location>
</feature>
<name>A0A7C9NI28_9ACTN</name>
<keyword evidence="3" id="KW-1185">Reference proteome</keyword>
<feature type="region of interest" description="Disordered" evidence="1">
    <location>
        <begin position="1"/>
        <end position="20"/>
    </location>
</feature>
<comment type="caution">
    <text evidence="2">The sequence shown here is derived from an EMBL/GenBank/DDBJ whole genome shotgun (WGS) entry which is preliminary data.</text>
</comment>
<evidence type="ECO:0000256" key="1">
    <source>
        <dbReference type="SAM" id="MobiDB-lite"/>
    </source>
</evidence>
<dbReference type="EMBL" id="WXEW01000004">
    <property type="protein sequence ID" value="NAS23132.1"/>
    <property type="molecule type" value="Genomic_DNA"/>
</dbReference>